<keyword evidence="3" id="KW-1185">Reference proteome</keyword>
<dbReference type="PANTHER" id="PTHR43433">
    <property type="entry name" value="HYDROLASE, ALPHA/BETA FOLD FAMILY PROTEIN"/>
    <property type="match status" value="1"/>
</dbReference>
<dbReference type="OrthoDB" id="294702at2759"/>
<protein>
    <submittedName>
        <fullName evidence="2">Alpha/Beta hydrolase protein</fullName>
    </submittedName>
</protein>
<dbReference type="SUPFAM" id="SSF53474">
    <property type="entry name" value="alpha/beta-Hydrolases"/>
    <property type="match status" value="1"/>
</dbReference>
<dbReference type="EMBL" id="JAGPXC010000002">
    <property type="protein sequence ID" value="KAH6657740.1"/>
    <property type="molecule type" value="Genomic_DNA"/>
</dbReference>
<comment type="caution">
    <text evidence="2">The sequence shown here is derived from an EMBL/GenBank/DDBJ whole genome shotgun (WGS) entry which is preliminary data.</text>
</comment>
<evidence type="ECO:0000259" key="1">
    <source>
        <dbReference type="Pfam" id="PF12697"/>
    </source>
</evidence>
<dbReference type="Proteomes" id="UP000758603">
    <property type="component" value="Unassembled WGS sequence"/>
</dbReference>
<dbReference type="AlphaFoldDB" id="A0A9P9A2A3"/>
<keyword evidence="2" id="KW-0378">Hydrolase</keyword>
<dbReference type="InterPro" id="IPR029058">
    <property type="entry name" value="AB_hydrolase_fold"/>
</dbReference>
<evidence type="ECO:0000313" key="3">
    <source>
        <dbReference type="Proteomes" id="UP000758603"/>
    </source>
</evidence>
<proteinExistence type="predicted"/>
<dbReference type="GeneID" id="70133554"/>
<organism evidence="2 3">
    <name type="scientific">Truncatella angustata</name>
    <dbReference type="NCBI Taxonomy" id="152316"/>
    <lineage>
        <taxon>Eukaryota</taxon>
        <taxon>Fungi</taxon>
        <taxon>Dikarya</taxon>
        <taxon>Ascomycota</taxon>
        <taxon>Pezizomycotina</taxon>
        <taxon>Sordariomycetes</taxon>
        <taxon>Xylariomycetidae</taxon>
        <taxon>Amphisphaeriales</taxon>
        <taxon>Sporocadaceae</taxon>
        <taxon>Truncatella</taxon>
    </lineage>
</organism>
<sequence>MNAPEPRDNAAALERYLLDARFSQSFTLPPGSDRPEPFTVTYSDYGYRNQDEPSQENVLLFCGPLLSTRFLHVAKDELAKRYRVRIIHPDRPGMGGTTDTEAKASLRVWLDIVSALLQHLGVSKISLACHSAGTIYALHTALHLRHLLHPDRPYIALCGPWVHPEHSGTKLMELSNALPVAILSRFDGVVSIVRSSVLPVVGFSDVLLSSLVPKWAQRTPPPIQTADTEMVKFEKKLQPQVLKHAYAENYKGMSQDVLLLLKKHIPANPEGEEGWGDWGDVDKYVPMLAEREEERRRREQHSDLSSHQLEVEVFFAKSDHMIGNTTGPQWFRDCWRPEQRGRAIGFQSHVVEGADHDSLLDIRHGVAEEIFRKISGIGGD</sequence>
<gene>
    <name evidence="2" type="ORF">BKA67DRAFT_591062</name>
</gene>
<dbReference type="InterPro" id="IPR050471">
    <property type="entry name" value="AB_hydrolase"/>
</dbReference>
<name>A0A9P9A2A3_9PEZI</name>
<dbReference type="RefSeq" id="XP_045961974.1">
    <property type="nucleotide sequence ID" value="XM_046104663.1"/>
</dbReference>
<accession>A0A9P9A2A3</accession>
<dbReference type="InterPro" id="IPR000073">
    <property type="entry name" value="AB_hydrolase_1"/>
</dbReference>
<dbReference type="Pfam" id="PF12697">
    <property type="entry name" value="Abhydrolase_6"/>
    <property type="match status" value="1"/>
</dbReference>
<evidence type="ECO:0000313" key="2">
    <source>
        <dbReference type="EMBL" id="KAH6657740.1"/>
    </source>
</evidence>
<dbReference type="GO" id="GO:0016787">
    <property type="term" value="F:hydrolase activity"/>
    <property type="evidence" value="ECO:0007669"/>
    <property type="project" value="UniProtKB-KW"/>
</dbReference>
<dbReference type="Gene3D" id="3.40.50.1820">
    <property type="entry name" value="alpha/beta hydrolase"/>
    <property type="match status" value="1"/>
</dbReference>
<reference evidence="2" key="1">
    <citation type="journal article" date="2021" name="Nat. Commun.">
        <title>Genetic determinants of endophytism in the Arabidopsis root mycobiome.</title>
        <authorList>
            <person name="Mesny F."/>
            <person name="Miyauchi S."/>
            <person name="Thiergart T."/>
            <person name="Pickel B."/>
            <person name="Atanasova L."/>
            <person name="Karlsson M."/>
            <person name="Huettel B."/>
            <person name="Barry K.W."/>
            <person name="Haridas S."/>
            <person name="Chen C."/>
            <person name="Bauer D."/>
            <person name="Andreopoulos W."/>
            <person name="Pangilinan J."/>
            <person name="LaButti K."/>
            <person name="Riley R."/>
            <person name="Lipzen A."/>
            <person name="Clum A."/>
            <person name="Drula E."/>
            <person name="Henrissat B."/>
            <person name="Kohler A."/>
            <person name="Grigoriev I.V."/>
            <person name="Martin F.M."/>
            <person name="Hacquard S."/>
        </authorList>
    </citation>
    <scope>NUCLEOTIDE SEQUENCE</scope>
    <source>
        <strain evidence="2">MPI-SDFR-AT-0073</strain>
    </source>
</reference>
<feature type="domain" description="AB hydrolase-1" evidence="1">
    <location>
        <begin position="77"/>
        <end position="367"/>
    </location>
</feature>
<dbReference type="PANTHER" id="PTHR43433:SF10">
    <property type="entry name" value="AB HYDROLASE-1 DOMAIN-CONTAINING PROTEIN"/>
    <property type="match status" value="1"/>
</dbReference>